<organism evidence="9">
    <name type="scientific">Cochliobolus sativus</name>
    <name type="common">Common root rot and spot blotch fungus</name>
    <name type="synonym">Bipolaris sorokiniana</name>
    <dbReference type="NCBI Taxonomy" id="45130"/>
    <lineage>
        <taxon>Eukaryota</taxon>
        <taxon>Fungi</taxon>
        <taxon>Dikarya</taxon>
        <taxon>Ascomycota</taxon>
        <taxon>Pezizomycotina</taxon>
        <taxon>Dothideomycetes</taxon>
        <taxon>Pleosporomycetidae</taxon>
        <taxon>Pleosporales</taxon>
        <taxon>Pleosporineae</taxon>
        <taxon>Pleosporaceae</taxon>
        <taxon>Bipolaris</taxon>
    </lineage>
</organism>
<dbReference type="InterPro" id="IPR044851">
    <property type="entry name" value="Wax_synthase"/>
</dbReference>
<feature type="domain" description="Wax synthase" evidence="8">
    <location>
        <begin position="252"/>
        <end position="334"/>
    </location>
</feature>
<dbReference type="Pfam" id="PF13813">
    <property type="entry name" value="MBOAT_2"/>
    <property type="match status" value="1"/>
</dbReference>
<evidence type="ECO:0000256" key="1">
    <source>
        <dbReference type="ARBA" id="ARBA00004141"/>
    </source>
</evidence>
<evidence type="ECO:0000256" key="7">
    <source>
        <dbReference type="SAM" id="Phobius"/>
    </source>
</evidence>
<keyword evidence="5 7" id="KW-1133">Transmembrane helix</keyword>
<comment type="similarity">
    <text evidence="2">Belongs to the wax synthase family.</text>
</comment>
<protein>
    <submittedName>
        <fullName evidence="9">CcqI</fullName>
    </submittedName>
</protein>
<dbReference type="EMBL" id="MN659332">
    <property type="protein sequence ID" value="QIS92925.1"/>
    <property type="molecule type" value="Genomic_DNA"/>
</dbReference>
<evidence type="ECO:0000259" key="8">
    <source>
        <dbReference type="Pfam" id="PF13813"/>
    </source>
</evidence>
<reference evidence="9" key="1">
    <citation type="journal article" date="2020" name="Appl. Microbiol. Biotechnol.">
        <title>Genome-based mining of new antimicrobial meroterpenoids from the phytopathogenic fungus Bipolaris sorokiniana strain 11134.</title>
        <authorList>
            <person name="Han J."/>
            <person name="Zhang J."/>
            <person name="Song Z."/>
            <person name="Zhu G."/>
            <person name="Liu M."/>
            <person name="Dai H."/>
            <person name="Hsiang T."/>
            <person name="Liu X."/>
            <person name="Zhang L."/>
            <person name="Quinn R.J."/>
            <person name="Feng Y."/>
        </authorList>
    </citation>
    <scope>NUCLEOTIDE SEQUENCE</scope>
    <source>
        <strain evidence="9">11134</strain>
    </source>
</reference>
<proteinExistence type="inferred from homology"/>
<keyword evidence="3" id="KW-0808">Transferase</keyword>
<comment type="subcellular location">
    <subcellularLocation>
        <location evidence="1">Membrane</location>
        <topology evidence="1">Multi-pass membrane protein</topology>
    </subcellularLocation>
</comment>
<dbReference type="PANTHER" id="PTHR31595:SF27">
    <property type="entry name" value="WAX SYNTHASE DOMAIN-CONTAINING PROTEIN-RELATED"/>
    <property type="match status" value="1"/>
</dbReference>
<keyword evidence="6 7" id="KW-0472">Membrane</keyword>
<accession>A0A6H0DVB1</accession>
<feature type="transmembrane region" description="Helical" evidence="7">
    <location>
        <begin position="375"/>
        <end position="394"/>
    </location>
</feature>
<feature type="transmembrane region" description="Helical" evidence="7">
    <location>
        <begin position="12"/>
        <end position="31"/>
    </location>
</feature>
<evidence type="ECO:0000256" key="4">
    <source>
        <dbReference type="ARBA" id="ARBA00022692"/>
    </source>
</evidence>
<dbReference type="GO" id="GO:0016020">
    <property type="term" value="C:membrane"/>
    <property type="evidence" value="ECO:0007669"/>
    <property type="project" value="UniProtKB-SubCell"/>
</dbReference>
<dbReference type="PANTHER" id="PTHR31595">
    <property type="entry name" value="LONG-CHAIN-ALCOHOL O-FATTY-ACYLTRANSFERASE 3-RELATED"/>
    <property type="match status" value="1"/>
</dbReference>
<sequence>MALPRSSIQAFTNVALLFAVQILIPAGLIVATPKYSWLRYLGLVCISFPAYLIFQLAPSLSNSIFHNSFLACEGILVVAHCTNLLLILQDGGITWSDLQRHIGKTGATPNPSSDTTPFVRRLMHGACLVISLRGVETAWETKNTPQHPSSLGHGGGSRTRFLIRQGSILAWQYLFLDVMLEVTMREPRENTDKFYRPGIEYEYSGLTGEQWFIRAFTPFVSWFVVSRLLLDSTWRALSILSVGSGLASPRSWRPLFGSMWEAYTLRNFWGKFWHQILRWPFTSNTYLLTRQILKLPVPSLLERYTNNFLVFLLSGILHAVSASVMGLSAVDSGSIPYFSSFALGIMLEDGVKAFYNKFHTSNSDKERKIANWEKVLGFSWVVLWMSLTSPWYMWPSRRVVAGGAPWVLPFNLTRHIGMPMMWGLLGASGIFVKRVFATSL</sequence>
<evidence type="ECO:0000313" key="9">
    <source>
        <dbReference type="EMBL" id="QIS92925.1"/>
    </source>
</evidence>
<name>A0A6H0DVB1_COCSA</name>
<feature type="transmembrane region" description="Helical" evidence="7">
    <location>
        <begin position="335"/>
        <end position="355"/>
    </location>
</feature>
<dbReference type="AlphaFoldDB" id="A0A6H0DVB1"/>
<feature type="transmembrane region" description="Helical" evidence="7">
    <location>
        <begin position="37"/>
        <end position="57"/>
    </location>
</feature>
<evidence type="ECO:0000256" key="6">
    <source>
        <dbReference type="ARBA" id="ARBA00023136"/>
    </source>
</evidence>
<feature type="transmembrane region" description="Helical" evidence="7">
    <location>
        <begin position="414"/>
        <end position="432"/>
    </location>
</feature>
<dbReference type="GO" id="GO:0008374">
    <property type="term" value="F:O-acyltransferase activity"/>
    <property type="evidence" value="ECO:0007669"/>
    <property type="project" value="InterPro"/>
</dbReference>
<evidence type="ECO:0000256" key="3">
    <source>
        <dbReference type="ARBA" id="ARBA00022679"/>
    </source>
</evidence>
<dbReference type="InterPro" id="IPR032805">
    <property type="entry name" value="Wax_synthase_dom"/>
</dbReference>
<keyword evidence="4 7" id="KW-0812">Transmembrane</keyword>
<evidence type="ECO:0000256" key="5">
    <source>
        <dbReference type="ARBA" id="ARBA00022989"/>
    </source>
</evidence>
<feature type="transmembrane region" description="Helical" evidence="7">
    <location>
        <begin position="308"/>
        <end position="329"/>
    </location>
</feature>
<feature type="transmembrane region" description="Helical" evidence="7">
    <location>
        <begin position="69"/>
        <end position="88"/>
    </location>
</feature>
<dbReference type="GO" id="GO:0006629">
    <property type="term" value="P:lipid metabolic process"/>
    <property type="evidence" value="ECO:0007669"/>
    <property type="project" value="InterPro"/>
</dbReference>
<evidence type="ECO:0000256" key="2">
    <source>
        <dbReference type="ARBA" id="ARBA00007282"/>
    </source>
</evidence>